<keyword evidence="3" id="KW-1185">Reference proteome</keyword>
<gene>
    <name evidence="2" type="ORF">WN59_11910</name>
</gene>
<dbReference type="Proteomes" id="UP000034287">
    <property type="component" value="Unassembled WGS sequence"/>
</dbReference>
<dbReference type="InterPro" id="IPR029068">
    <property type="entry name" value="Glyas_Bleomycin-R_OHBP_Dase"/>
</dbReference>
<sequence>MVKFDHIIHYVNQLGEVEENPVLPIHSGGRHERFGTANLLSYFDYRYVEYLAIENEDAFGRHLEEGRESFAATVDALGYEEGFIRYALSTDDIKGLAERFRARGFTVHGPVEMERMTDGETISWKLLYVGSGDEIFPFFIQWDEPEQDRMKRIEALRGKFLHPAITIRQEVADIHVWEAFYDVLGIWEGEIDSHTRVELSQNEKPSITLEVGMDGEAAIYKGAIYKFI</sequence>
<dbReference type="PANTHER" id="PTHR40265">
    <property type="entry name" value="BLL2707 PROTEIN"/>
    <property type="match status" value="1"/>
</dbReference>
<protein>
    <recommendedName>
        <fullName evidence="1">Glyoxalase-like domain-containing protein</fullName>
    </recommendedName>
</protein>
<reference evidence="2 3" key="1">
    <citation type="submission" date="2015-04" db="EMBL/GenBank/DDBJ databases">
        <title>Taxonomic description and genome sequence of Salinicoccus sediminis sp. nov., a novel hyper halotolerant bacterium isolated from marine sediment.</title>
        <authorList>
            <person name="Mathan Kumar R."/>
            <person name="Kaur G."/>
            <person name="Kumar N."/>
            <person name="Kumar A."/>
            <person name="Singh N.K."/>
            <person name="Kaur N."/>
            <person name="Mayilraj S."/>
        </authorList>
    </citation>
    <scope>NUCLEOTIDE SEQUENCE [LARGE SCALE GENOMIC DNA]</scope>
    <source>
        <strain evidence="2 3">SV-16</strain>
    </source>
</reference>
<dbReference type="EMBL" id="LAYZ01000025">
    <property type="protein sequence ID" value="KKK33447.1"/>
    <property type="molecule type" value="Genomic_DNA"/>
</dbReference>
<name>A0A0M2SKR3_9STAP</name>
<dbReference type="PATRIC" id="fig|1432562.3.peg.2379"/>
<organism evidence="2 3">
    <name type="scientific">Salinicoccus sediminis</name>
    <dbReference type="NCBI Taxonomy" id="1432562"/>
    <lineage>
        <taxon>Bacteria</taxon>
        <taxon>Bacillati</taxon>
        <taxon>Bacillota</taxon>
        <taxon>Bacilli</taxon>
        <taxon>Bacillales</taxon>
        <taxon>Staphylococcaceae</taxon>
        <taxon>Salinicoccus</taxon>
    </lineage>
</organism>
<dbReference type="STRING" id="1432562.WN59_11910"/>
<dbReference type="InterPro" id="IPR025870">
    <property type="entry name" value="Glyoxalase-like_dom"/>
</dbReference>
<dbReference type="OrthoDB" id="9111355at2"/>
<accession>A0A0M2SKR3</accession>
<dbReference type="AlphaFoldDB" id="A0A0M2SKR3"/>
<feature type="domain" description="Glyoxalase-like" evidence="1">
    <location>
        <begin position="4"/>
        <end position="148"/>
    </location>
</feature>
<dbReference type="Pfam" id="PF13468">
    <property type="entry name" value="Glyoxalase_3"/>
    <property type="match status" value="1"/>
</dbReference>
<evidence type="ECO:0000313" key="3">
    <source>
        <dbReference type="Proteomes" id="UP000034287"/>
    </source>
</evidence>
<dbReference type="Gene3D" id="3.10.180.10">
    <property type="entry name" value="2,3-Dihydroxybiphenyl 1,2-Dioxygenase, domain 1"/>
    <property type="match status" value="1"/>
</dbReference>
<evidence type="ECO:0000259" key="1">
    <source>
        <dbReference type="Pfam" id="PF13468"/>
    </source>
</evidence>
<dbReference type="RefSeq" id="WP_046517613.1">
    <property type="nucleotide sequence ID" value="NZ_LAYZ01000025.1"/>
</dbReference>
<dbReference type="SUPFAM" id="SSF54593">
    <property type="entry name" value="Glyoxalase/Bleomycin resistance protein/Dihydroxybiphenyl dioxygenase"/>
    <property type="match status" value="1"/>
</dbReference>
<dbReference type="PANTHER" id="PTHR40265:SF1">
    <property type="entry name" value="GLYOXALASE-LIKE DOMAIN-CONTAINING PROTEIN"/>
    <property type="match status" value="1"/>
</dbReference>
<comment type="caution">
    <text evidence="2">The sequence shown here is derived from an EMBL/GenBank/DDBJ whole genome shotgun (WGS) entry which is preliminary data.</text>
</comment>
<proteinExistence type="predicted"/>
<evidence type="ECO:0000313" key="2">
    <source>
        <dbReference type="EMBL" id="KKK33447.1"/>
    </source>
</evidence>